<comment type="caution">
    <text evidence="1">The sequence shown here is derived from an EMBL/GenBank/DDBJ whole genome shotgun (WGS) entry which is preliminary data.</text>
</comment>
<gene>
    <name evidence="1" type="ORF">NPA36_02795</name>
</gene>
<name>A0ABT1WLS0_9LACT</name>
<accession>A0ABT1WLS0</accession>
<organism evidence="1 2">
    <name type="scientific">Granulicatella seriolae</name>
    <dbReference type="NCBI Taxonomy" id="2967226"/>
    <lineage>
        <taxon>Bacteria</taxon>
        <taxon>Bacillati</taxon>
        <taxon>Bacillota</taxon>
        <taxon>Bacilli</taxon>
        <taxon>Lactobacillales</taxon>
        <taxon>Carnobacteriaceae</taxon>
        <taxon>Granulicatella</taxon>
    </lineage>
</organism>
<reference evidence="1" key="1">
    <citation type="submission" date="2022-07" db="EMBL/GenBank/DDBJ databases">
        <authorList>
            <person name="Jung M.-Y."/>
            <person name="Lee M."/>
        </authorList>
    </citation>
    <scope>NUCLEOTIDE SEQUENCE</scope>
    <source>
        <strain evidence="1">S8</strain>
    </source>
</reference>
<reference evidence="1" key="2">
    <citation type="journal article" date="2023" name="Curr. Microbiol.">
        <title>Granulicatella seriolae sp. nov., a Novel Facultative Anaerobe Isolated from Yellowtail Marine Fish.</title>
        <authorList>
            <person name="Lee M."/>
            <person name="Choi Y.J."/>
            <person name="Farooq A."/>
            <person name="Jeong J.B."/>
            <person name="Jung M.Y."/>
        </authorList>
    </citation>
    <scope>NUCLEOTIDE SEQUENCE</scope>
    <source>
        <strain evidence="1">S8</strain>
    </source>
</reference>
<dbReference type="EMBL" id="JANHNZ010000002">
    <property type="protein sequence ID" value="MCQ9209469.1"/>
    <property type="molecule type" value="Genomic_DNA"/>
</dbReference>
<protein>
    <submittedName>
        <fullName evidence="1">Uncharacterized protein</fullName>
    </submittedName>
</protein>
<sequence>MLKVYKRTIGEQEIYLQADQAFEKEANTVLDFVEDSLDTITDKSIVEFHYAFVAFKPLETGFQVVVPDLAGEPEEHFTEDLTYFLSIIAQTFALAKQTKTIGQLSNFTFKDNVILTNNAFTQPEFYVHRYHEDTWFVAPVDQTVETQPLEGFQAYKVLRDHPEIYPMIHLPLDYIGLYSNGQLVSVMDTDGQERLSGQ</sequence>
<keyword evidence="2" id="KW-1185">Reference proteome</keyword>
<dbReference type="Proteomes" id="UP001059480">
    <property type="component" value="Unassembled WGS sequence"/>
</dbReference>
<dbReference type="RefSeq" id="WP_256944584.1">
    <property type="nucleotide sequence ID" value="NZ_JANHNZ010000002.1"/>
</dbReference>
<evidence type="ECO:0000313" key="2">
    <source>
        <dbReference type="Proteomes" id="UP001059480"/>
    </source>
</evidence>
<reference evidence="1" key="3">
    <citation type="journal article" date="2023" name="Microbiol. Resour. Announc.">
        <title>Draft Genome Sequence of Granulicatella sp. Strain S8, Isolated from a Marine Fish, Seriola quinqueradiata.</title>
        <authorList>
            <person name="Lee M."/>
            <person name="Farooq A."/>
            <person name="Jeong J.B."/>
            <person name="Jung M.Y."/>
        </authorList>
    </citation>
    <scope>NUCLEOTIDE SEQUENCE</scope>
    <source>
        <strain evidence="1">S8</strain>
    </source>
</reference>
<proteinExistence type="predicted"/>
<evidence type="ECO:0000313" key="1">
    <source>
        <dbReference type="EMBL" id="MCQ9209469.1"/>
    </source>
</evidence>